<evidence type="ECO:0000313" key="2">
    <source>
        <dbReference type="Proteomes" id="UP001589536"/>
    </source>
</evidence>
<evidence type="ECO:0000313" key="1">
    <source>
        <dbReference type="EMBL" id="MFB9714800.1"/>
    </source>
</evidence>
<name>A0ABV5UR69_9MICC</name>
<organism evidence="1 2">
    <name type="scientific">Arthrobacter methylotrophus</name>
    <dbReference type="NCBI Taxonomy" id="121291"/>
    <lineage>
        <taxon>Bacteria</taxon>
        <taxon>Bacillati</taxon>
        <taxon>Actinomycetota</taxon>
        <taxon>Actinomycetes</taxon>
        <taxon>Micrococcales</taxon>
        <taxon>Micrococcaceae</taxon>
        <taxon>Arthrobacter</taxon>
    </lineage>
</organism>
<sequence length="83" mass="8817">MTATVRSTTGTAPISFDLIGPDQVLIALEDGSQQVYALTDVLLALDALPQTAAAAWSSGYWRGTSHKGPLTDAIVEARNPYRI</sequence>
<accession>A0ABV5UR69</accession>
<dbReference type="EMBL" id="JBHMBH010000026">
    <property type="protein sequence ID" value="MFB9714800.1"/>
    <property type="molecule type" value="Genomic_DNA"/>
</dbReference>
<dbReference type="RefSeq" id="WP_345047184.1">
    <property type="nucleotide sequence ID" value="NZ_BAABED010000001.1"/>
</dbReference>
<gene>
    <name evidence="1" type="ORF">ACFFPI_11770</name>
</gene>
<proteinExistence type="predicted"/>
<keyword evidence="2" id="KW-1185">Reference proteome</keyword>
<comment type="caution">
    <text evidence="1">The sequence shown here is derived from an EMBL/GenBank/DDBJ whole genome shotgun (WGS) entry which is preliminary data.</text>
</comment>
<dbReference type="Proteomes" id="UP001589536">
    <property type="component" value="Unassembled WGS sequence"/>
</dbReference>
<protein>
    <submittedName>
        <fullName evidence="1">Uncharacterized protein</fullName>
    </submittedName>
</protein>
<reference evidence="1 2" key="1">
    <citation type="submission" date="2024-09" db="EMBL/GenBank/DDBJ databases">
        <authorList>
            <person name="Sun Q."/>
            <person name="Mori K."/>
        </authorList>
    </citation>
    <scope>NUCLEOTIDE SEQUENCE [LARGE SCALE GENOMIC DNA]</scope>
    <source>
        <strain evidence="1 2">JCM 13519</strain>
    </source>
</reference>